<feature type="transmembrane region" description="Helical" evidence="10">
    <location>
        <begin position="393"/>
        <end position="412"/>
    </location>
</feature>
<dbReference type="GO" id="GO:0012505">
    <property type="term" value="C:endomembrane system"/>
    <property type="evidence" value="ECO:0007669"/>
    <property type="project" value="TreeGrafter"/>
</dbReference>
<keyword evidence="5" id="KW-0630">Potassium</keyword>
<dbReference type="InterPro" id="IPR057291">
    <property type="entry name" value="CHX17_2nd"/>
</dbReference>
<dbReference type="Pfam" id="PF23259">
    <property type="entry name" value="CHX17_C"/>
    <property type="match status" value="1"/>
</dbReference>
<evidence type="ECO:0000256" key="1">
    <source>
        <dbReference type="ARBA" id="ARBA00004141"/>
    </source>
</evidence>
<dbReference type="PANTHER" id="PTHR32468:SF26">
    <property type="entry name" value="CATION_H(+) ANTIPORTER 15"/>
    <property type="match status" value="1"/>
</dbReference>
<dbReference type="AlphaFoldDB" id="A0AAV7DXE7"/>
<keyword evidence="4 10" id="KW-0812">Transmembrane</keyword>
<name>A0AAV7DXE7_ARIFI</name>
<reference evidence="14 15" key="1">
    <citation type="submission" date="2021-07" db="EMBL/GenBank/DDBJ databases">
        <title>The Aristolochia fimbriata genome: insights into angiosperm evolution, floral development and chemical biosynthesis.</title>
        <authorList>
            <person name="Jiao Y."/>
        </authorList>
    </citation>
    <scope>NUCLEOTIDE SEQUENCE [LARGE SCALE GENOMIC DNA]</scope>
    <source>
        <strain evidence="14">IBCAS-2021</strain>
        <tissue evidence="14">Leaf</tissue>
    </source>
</reference>
<evidence type="ECO:0000256" key="3">
    <source>
        <dbReference type="ARBA" id="ARBA00022538"/>
    </source>
</evidence>
<accession>A0AAV7DXE7</accession>
<keyword evidence="3" id="KW-0633">Potassium transport</keyword>
<feature type="transmembrane region" description="Helical" evidence="10">
    <location>
        <begin position="45"/>
        <end position="66"/>
    </location>
</feature>
<evidence type="ECO:0000313" key="15">
    <source>
        <dbReference type="Proteomes" id="UP000825729"/>
    </source>
</evidence>
<feature type="transmembrane region" description="Helical" evidence="10">
    <location>
        <begin position="277"/>
        <end position="307"/>
    </location>
</feature>
<dbReference type="InterPro" id="IPR038770">
    <property type="entry name" value="Na+/solute_symporter_sf"/>
</dbReference>
<keyword evidence="7" id="KW-0406">Ion transport</keyword>
<feature type="domain" description="Cation/H(+) antiporter C-terminal" evidence="13">
    <location>
        <begin position="643"/>
        <end position="787"/>
    </location>
</feature>
<proteinExistence type="inferred from homology"/>
<evidence type="ECO:0000259" key="13">
    <source>
        <dbReference type="Pfam" id="PF23259"/>
    </source>
</evidence>
<evidence type="ECO:0000256" key="6">
    <source>
        <dbReference type="ARBA" id="ARBA00022989"/>
    </source>
</evidence>
<feature type="transmembrane region" description="Helical" evidence="10">
    <location>
        <begin position="141"/>
        <end position="161"/>
    </location>
</feature>
<evidence type="ECO:0000259" key="12">
    <source>
        <dbReference type="Pfam" id="PF23256"/>
    </source>
</evidence>
<evidence type="ECO:0000259" key="11">
    <source>
        <dbReference type="Pfam" id="PF00999"/>
    </source>
</evidence>
<feature type="transmembrane region" description="Helical" evidence="10">
    <location>
        <begin position="104"/>
        <end position="121"/>
    </location>
</feature>
<keyword evidence="2" id="KW-0813">Transport</keyword>
<feature type="transmembrane region" description="Helical" evidence="10">
    <location>
        <begin position="418"/>
        <end position="438"/>
    </location>
</feature>
<gene>
    <name evidence="14" type="ORF">H6P81_017038</name>
</gene>
<feature type="transmembrane region" description="Helical" evidence="10">
    <location>
        <begin position="72"/>
        <end position="92"/>
    </location>
</feature>
<feature type="domain" description="Cation/H(+) antiporter central" evidence="12">
    <location>
        <begin position="501"/>
        <end position="627"/>
    </location>
</feature>
<evidence type="ECO:0000256" key="5">
    <source>
        <dbReference type="ARBA" id="ARBA00022958"/>
    </source>
</evidence>
<dbReference type="Gene3D" id="1.20.1530.20">
    <property type="match status" value="1"/>
</dbReference>
<feature type="transmembrane region" description="Helical" evidence="10">
    <location>
        <begin position="173"/>
        <end position="195"/>
    </location>
</feature>
<evidence type="ECO:0008006" key="16">
    <source>
        <dbReference type="Google" id="ProtNLM"/>
    </source>
</evidence>
<dbReference type="GO" id="GO:0006813">
    <property type="term" value="P:potassium ion transport"/>
    <property type="evidence" value="ECO:0007669"/>
    <property type="project" value="UniProtKB-KW"/>
</dbReference>
<dbReference type="InterPro" id="IPR050794">
    <property type="entry name" value="CPA2_transporter"/>
</dbReference>
<comment type="similarity">
    <text evidence="9">Belongs to the monovalent cation:proton antiporter 2 (CPA2) transporter (TC 2.A.37) family. CHX (TC 2.A.37.4) subfamily.</text>
</comment>
<dbReference type="GO" id="GO:0006885">
    <property type="term" value="P:regulation of pH"/>
    <property type="evidence" value="ECO:0007669"/>
    <property type="project" value="TreeGrafter"/>
</dbReference>
<evidence type="ECO:0000256" key="7">
    <source>
        <dbReference type="ARBA" id="ARBA00023065"/>
    </source>
</evidence>
<feature type="domain" description="Cation/H+ exchanger transmembrane" evidence="11">
    <location>
        <begin position="58"/>
        <end position="439"/>
    </location>
</feature>
<keyword evidence="15" id="KW-1185">Reference proteome</keyword>
<organism evidence="14 15">
    <name type="scientific">Aristolochia fimbriata</name>
    <name type="common">White veined hardy Dutchman's pipe vine</name>
    <dbReference type="NCBI Taxonomy" id="158543"/>
    <lineage>
        <taxon>Eukaryota</taxon>
        <taxon>Viridiplantae</taxon>
        <taxon>Streptophyta</taxon>
        <taxon>Embryophyta</taxon>
        <taxon>Tracheophyta</taxon>
        <taxon>Spermatophyta</taxon>
        <taxon>Magnoliopsida</taxon>
        <taxon>Magnoliidae</taxon>
        <taxon>Piperales</taxon>
        <taxon>Aristolochiaceae</taxon>
        <taxon>Aristolochia</taxon>
    </lineage>
</organism>
<keyword evidence="8 10" id="KW-0472">Membrane</keyword>
<evidence type="ECO:0000313" key="14">
    <source>
        <dbReference type="EMBL" id="KAG9441184.1"/>
    </source>
</evidence>
<feature type="transmembrane region" description="Helical" evidence="10">
    <location>
        <begin position="358"/>
        <end position="381"/>
    </location>
</feature>
<feature type="transmembrane region" description="Helical" evidence="10">
    <location>
        <begin position="238"/>
        <end position="257"/>
    </location>
</feature>
<protein>
    <recommendedName>
        <fullName evidence="16">Cation/H+ exchanger domain-containing protein</fullName>
    </recommendedName>
</protein>
<comment type="subcellular location">
    <subcellularLocation>
        <location evidence="1">Membrane</location>
        <topology evidence="1">Multi-pass membrane protein</topology>
    </subcellularLocation>
</comment>
<keyword evidence="6 10" id="KW-1133">Transmembrane helix</keyword>
<evidence type="ECO:0000256" key="4">
    <source>
        <dbReference type="ARBA" id="ARBA00022692"/>
    </source>
</evidence>
<dbReference type="Proteomes" id="UP000825729">
    <property type="component" value="Unassembled WGS sequence"/>
</dbReference>
<dbReference type="Pfam" id="PF00999">
    <property type="entry name" value="Na_H_Exchanger"/>
    <property type="match status" value="1"/>
</dbReference>
<evidence type="ECO:0000256" key="2">
    <source>
        <dbReference type="ARBA" id="ARBA00022448"/>
    </source>
</evidence>
<evidence type="ECO:0000256" key="8">
    <source>
        <dbReference type="ARBA" id="ARBA00023136"/>
    </source>
</evidence>
<evidence type="ECO:0000256" key="10">
    <source>
        <dbReference type="SAM" id="Phobius"/>
    </source>
</evidence>
<evidence type="ECO:0000256" key="9">
    <source>
        <dbReference type="ARBA" id="ARBA00038341"/>
    </source>
</evidence>
<dbReference type="PANTHER" id="PTHR32468">
    <property type="entry name" value="CATION/H + ANTIPORTER"/>
    <property type="match status" value="1"/>
</dbReference>
<dbReference type="EMBL" id="JAINDJ010000007">
    <property type="protein sequence ID" value="KAG9441184.1"/>
    <property type="molecule type" value="Genomic_DNA"/>
</dbReference>
<comment type="caution">
    <text evidence="14">The sequence shown here is derived from an EMBL/GenBank/DDBJ whole genome shotgun (WGS) entry which is preliminary data.</text>
</comment>
<dbReference type="InterPro" id="IPR006153">
    <property type="entry name" value="Cation/H_exchanger_TM"/>
</dbReference>
<dbReference type="InterPro" id="IPR057290">
    <property type="entry name" value="CHX17_C"/>
</dbReference>
<feature type="transmembrane region" description="Helical" evidence="10">
    <location>
        <begin position="207"/>
        <end position="226"/>
    </location>
</feature>
<dbReference type="Gene3D" id="3.40.50.12370">
    <property type="match status" value="1"/>
</dbReference>
<dbReference type="GO" id="GO:0016020">
    <property type="term" value="C:membrane"/>
    <property type="evidence" value="ECO:0007669"/>
    <property type="project" value="UniProtKB-SubCell"/>
</dbReference>
<sequence>MALNTSMIHFFNDTGGFSQTTCLVPQKIWYYGSQRRNRSLYYFDLPLLLLQIITFICITCFLRFIFKPFKQPMIVSEIIAGIIMGPTLLGSYEEFHTLIFPTQGQILSDTLAWIGIIYYLYVEGLKQDIRSVTQATKKELVICFIGMLSSFSLTTLIVITTKPFQPDHIKALGLLKFIPGAMAITNFAVVQPIVAELGLSNYELGRLSMSLSVLNNAMGLLIGLVNQTIRWSRRGKMYGVYTLSSNCAMYVFMLAVARPATKRVVRWVPVGTRPNPTLVFAFLLLPLVVGAISDMIGSTLFQATLLLGTLIPPGPPLGSVLVEKIEAVVRFFLLPLFFIVNGRKISLFEIPGWSNLGFMLLVSFSSCLGKFLGTMFTALYYHTPYQESVTLGLIMCFKGIVELLVFSGWMHFQVIDTPTLASLELASIAMTAITTPLVRHLVRRSTRMLFTCNGRSIEQSRPNTEFRLIMCVYNEDNVPTLLNLLNASSNSTKMNCPIYLCVLHLVELIGRGAPILTAHKKHHRDGSSRDTTGLEYPIFRAFENLAKGSGGFLLLNLFTSISPHKTMHQDVCTLATDKNACLVIVPLYKQASYGEASVKYRASRLIARNILYEAPCSVGVLFDRSNMGRHVPKWTTTGEFTFRVGIVFLGGADDREALCYASRMVDNPGVSLMVLHCLAPYSGLDHQKERLLDEELMGEFKLKAMQQDNVVYREETVVNGEEMVSSIHSMGSDFDLMVVGRRHPVHFLIMDALTDWSECVELGVIGDFFASPDFANLGGASVLSIQQKIMIL</sequence>
<dbReference type="GO" id="GO:0015297">
    <property type="term" value="F:antiporter activity"/>
    <property type="evidence" value="ECO:0007669"/>
    <property type="project" value="InterPro"/>
</dbReference>
<dbReference type="GO" id="GO:1902600">
    <property type="term" value="P:proton transmembrane transport"/>
    <property type="evidence" value="ECO:0007669"/>
    <property type="project" value="InterPro"/>
</dbReference>
<dbReference type="Pfam" id="PF23256">
    <property type="entry name" value="CHX17_2nd"/>
    <property type="match status" value="1"/>
</dbReference>